<feature type="compositionally biased region" description="Low complexity" evidence="1">
    <location>
        <begin position="18"/>
        <end position="41"/>
    </location>
</feature>
<dbReference type="GO" id="GO:0005929">
    <property type="term" value="C:cilium"/>
    <property type="evidence" value="ECO:0007669"/>
    <property type="project" value="GOC"/>
</dbReference>
<feature type="region of interest" description="Disordered" evidence="1">
    <location>
        <begin position="250"/>
        <end position="276"/>
    </location>
</feature>
<gene>
    <name evidence="2" type="ORF">EVOR1521_LOCUS26267</name>
</gene>
<proteinExistence type="predicted"/>
<evidence type="ECO:0000256" key="1">
    <source>
        <dbReference type="SAM" id="MobiDB-lite"/>
    </source>
</evidence>
<dbReference type="EMBL" id="CAUJNA010003504">
    <property type="protein sequence ID" value="CAJ1403642.1"/>
    <property type="molecule type" value="Genomic_DNA"/>
</dbReference>
<dbReference type="InterPro" id="IPR022088">
    <property type="entry name" value="Intraflagellar_transp_cmplxB"/>
</dbReference>
<dbReference type="Proteomes" id="UP001178507">
    <property type="component" value="Unassembled WGS sequence"/>
</dbReference>
<feature type="compositionally biased region" description="Basic residues" evidence="1">
    <location>
        <begin position="250"/>
        <end position="259"/>
    </location>
</feature>
<name>A0AA36NE18_9DINO</name>
<keyword evidence="3" id="KW-1185">Reference proteome</keyword>
<reference evidence="2" key="1">
    <citation type="submission" date="2023-08" db="EMBL/GenBank/DDBJ databases">
        <authorList>
            <person name="Chen Y."/>
            <person name="Shah S."/>
            <person name="Dougan E. K."/>
            <person name="Thang M."/>
            <person name="Chan C."/>
        </authorList>
    </citation>
    <scope>NUCLEOTIDE SEQUENCE</scope>
</reference>
<evidence type="ECO:0000313" key="2">
    <source>
        <dbReference type="EMBL" id="CAJ1403642.1"/>
    </source>
</evidence>
<organism evidence="2 3">
    <name type="scientific">Effrenium voratum</name>
    <dbReference type="NCBI Taxonomy" id="2562239"/>
    <lineage>
        <taxon>Eukaryota</taxon>
        <taxon>Sar</taxon>
        <taxon>Alveolata</taxon>
        <taxon>Dinophyceae</taxon>
        <taxon>Suessiales</taxon>
        <taxon>Symbiodiniaceae</taxon>
        <taxon>Effrenium</taxon>
    </lineage>
</organism>
<dbReference type="AlphaFoldDB" id="A0AA36NE18"/>
<protein>
    <recommendedName>
        <fullName evidence="4">RING-type domain-containing protein</fullName>
    </recommendedName>
</protein>
<comment type="caution">
    <text evidence="2">The sequence shown here is derived from an EMBL/GenBank/DDBJ whole genome shotgun (WGS) entry which is preliminary data.</text>
</comment>
<sequence length="748" mass="84950">MGLTRLCSCLFQGRRYGPRSPSPSSASPQSVLDDVSACDSSSDARESTGAGCLEATLEATLEDFPRLALPPGDLRVVAAIRAAQRRCLPKHAALESICLEPVWWLHQATSQVEQVRMQSEASEEVTAQQIQQLLEMSFKPREVVLHTELKPFIPDFIPALGELPCGLDPEPPAIPSPWRPRHLAKCKWRGAGVCRRRCRSLARPWECRGTRACCSWQRRRGCRAFARWLRSAAGRAVRRRVSRWRRCKARSEQRRRHPGSRGTIAGAELPARDAQSKDGIETVEAHAVEHALDLETMEGALECFFEFMAVFLVEYKEQALRSTFLEPMKFYYDAVGMPPREVQSVATWARGLLQELGLEEGASSTASPPDVWSCLSQDVWEEFTLSRNLGLGFQQMELQGVAVSAKQPQTMSEETKCRLLCTFAGHFGLQLVDKAAASWDADVQRAVETLHRCFCEELQLPLGPLHPEALQRLFAWLGVLRRSSAMVLQQLLEPRRDACPICFEEQPDVELLEHWQSKGDISEHRMCGACRREYGQSRCPFCKENLLKEDLIDFIESFAATLPEEGGHDALELSLVLEQWQFHEMDFEEEPRVMRRTARCIMEHRLLRRRLPRVLRERRRWLWDAAGLLFRLYGFDQVRQLAGEATRQLLQDAVELLLNPEPEEVELLGLVYGQALLAWLLSSGPEAEVLAAVTRRCGWSVVLHAKDRRVLEQLLGATRREYFALSHRGIWGSRRQDIVWSLLEGSGI</sequence>
<dbReference type="Pfam" id="PF12317">
    <property type="entry name" value="IFT46_B_C"/>
    <property type="match status" value="1"/>
</dbReference>
<evidence type="ECO:0008006" key="4">
    <source>
        <dbReference type="Google" id="ProtNLM"/>
    </source>
</evidence>
<feature type="region of interest" description="Disordered" evidence="1">
    <location>
        <begin position="16"/>
        <end position="47"/>
    </location>
</feature>
<evidence type="ECO:0000313" key="3">
    <source>
        <dbReference type="Proteomes" id="UP001178507"/>
    </source>
</evidence>
<accession>A0AA36NE18</accession>
<dbReference type="GO" id="GO:0042073">
    <property type="term" value="P:intraciliary transport"/>
    <property type="evidence" value="ECO:0007669"/>
    <property type="project" value="InterPro"/>
</dbReference>